<dbReference type="EMBL" id="CP001034">
    <property type="protein sequence ID" value="ACB83984.1"/>
    <property type="molecule type" value="Genomic_DNA"/>
</dbReference>
<dbReference type="AlphaFoldDB" id="B2A5F4"/>
<organism evidence="1 2">
    <name type="scientific">Natranaerobius thermophilus (strain ATCC BAA-1301 / DSM 18059 / JW/NM-WN-LF)</name>
    <dbReference type="NCBI Taxonomy" id="457570"/>
    <lineage>
        <taxon>Bacteria</taxon>
        <taxon>Bacillati</taxon>
        <taxon>Bacillota</taxon>
        <taxon>Clostridia</taxon>
        <taxon>Natranaerobiales</taxon>
        <taxon>Natranaerobiaceae</taxon>
        <taxon>Natranaerobius</taxon>
    </lineage>
</organism>
<protein>
    <submittedName>
        <fullName evidence="1">Uncharacterized protein</fullName>
    </submittedName>
</protein>
<dbReference type="Proteomes" id="UP000001683">
    <property type="component" value="Chromosome"/>
</dbReference>
<name>B2A5F4_NATTJ</name>
<evidence type="ECO:0000313" key="2">
    <source>
        <dbReference type="Proteomes" id="UP000001683"/>
    </source>
</evidence>
<accession>B2A5F4</accession>
<dbReference type="KEGG" id="nth:Nther_0388"/>
<reference evidence="1 2" key="1">
    <citation type="submission" date="2008-04" db="EMBL/GenBank/DDBJ databases">
        <title>Complete sequence of chromosome of Natranaerobius thermophilus JW/NM-WN-LF.</title>
        <authorList>
            <consortium name="US DOE Joint Genome Institute"/>
            <person name="Copeland A."/>
            <person name="Lucas S."/>
            <person name="Lapidus A."/>
            <person name="Glavina del Rio T."/>
            <person name="Dalin E."/>
            <person name="Tice H."/>
            <person name="Bruce D."/>
            <person name="Goodwin L."/>
            <person name="Pitluck S."/>
            <person name="Chertkov O."/>
            <person name="Brettin T."/>
            <person name="Detter J.C."/>
            <person name="Han C."/>
            <person name="Kuske C.R."/>
            <person name="Schmutz J."/>
            <person name="Larimer F."/>
            <person name="Land M."/>
            <person name="Hauser L."/>
            <person name="Kyrpides N."/>
            <person name="Lykidis A."/>
            <person name="Mesbah N.M."/>
            <person name="Wiegel J."/>
        </authorList>
    </citation>
    <scope>NUCLEOTIDE SEQUENCE [LARGE SCALE GENOMIC DNA]</scope>
    <source>
        <strain evidence="2">ATCC BAA-1301 / DSM 18059 / JW/NM-WN-LF</strain>
    </source>
</reference>
<evidence type="ECO:0000313" key="1">
    <source>
        <dbReference type="EMBL" id="ACB83984.1"/>
    </source>
</evidence>
<proteinExistence type="predicted"/>
<keyword evidence="2" id="KW-1185">Reference proteome</keyword>
<dbReference type="InParanoid" id="B2A5F4"/>
<sequence>MFKKIAKLRQAELKSVGETQTKQAANLNEFIKILG</sequence>
<reference evidence="1 2" key="2">
    <citation type="journal article" date="2011" name="J. Bacteriol.">
        <title>Complete genome sequence of the anaerobic, halophilic alkalithermophile Natranaerobius thermophilus JW/NM-WN-LF.</title>
        <authorList>
            <person name="Zhao B."/>
            <person name="Mesbah N.M."/>
            <person name="Dalin E."/>
            <person name="Goodwin L."/>
            <person name="Nolan M."/>
            <person name="Pitluck S."/>
            <person name="Chertkov O."/>
            <person name="Brettin T.S."/>
            <person name="Han J."/>
            <person name="Larimer F.W."/>
            <person name="Land M.L."/>
            <person name="Hauser L."/>
            <person name="Kyrpides N."/>
            <person name="Wiegel J."/>
        </authorList>
    </citation>
    <scope>NUCLEOTIDE SEQUENCE [LARGE SCALE GENOMIC DNA]</scope>
    <source>
        <strain evidence="2">ATCC BAA-1301 / DSM 18059 / JW/NM-WN-LF</strain>
    </source>
</reference>
<gene>
    <name evidence="1" type="ordered locus">Nther_0388</name>
</gene>
<dbReference type="HOGENOM" id="CLU_3366024_0_0_9"/>